<dbReference type="RefSeq" id="WP_345575585.1">
    <property type="nucleotide sequence ID" value="NZ_BAABDQ010000045.1"/>
</dbReference>
<dbReference type="Gene3D" id="1.20.120.450">
    <property type="entry name" value="dinb family like domain"/>
    <property type="match status" value="1"/>
</dbReference>
<evidence type="ECO:0000313" key="3">
    <source>
        <dbReference type="Proteomes" id="UP001500630"/>
    </source>
</evidence>
<evidence type="ECO:0000313" key="2">
    <source>
        <dbReference type="EMBL" id="GAA3609945.1"/>
    </source>
</evidence>
<comment type="caution">
    <text evidence="2">The sequence shown here is derived from an EMBL/GenBank/DDBJ whole genome shotgun (WGS) entry which is preliminary data.</text>
</comment>
<dbReference type="Proteomes" id="UP001500630">
    <property type="component" value="Unassembled WGS sequence"/>
</dbReference>
<name>A0ABP6ZJH5_9ACTN</name>
<feature type="domain" description="Mycothiol-dependent maleylpyruvate isomerase metal-binding" evidence="1">
    <location>
        <begin position="16"/>
        <end position="152"/>
    </location>
</feature>
<dbReference type="NCBIfam" id="TIGR03083">
    <property type="entry name" value="maleylpyruvate isomerase family mycothiol-dependent enzyme"/>
    <property type="match status" value="1"/>
</dbReference>
<keyword evidence="3" id="KW-1185">Reference proteome</keyword>
<dbReference type="EMBL" id="BAABDQ010000045">
    <property type="protein sequence ID" value="GAA3609945.1"/>
    <property type="molecule type" value="Genomic_DNA"/>
</dbReference>
<accession>A0ABP6ZJH5</accession>
<reference evidence="3" key="1">
    <citation type="journal article" date="2019" name="Int. J. Syst. Evol. Microbiol.">
        <title>The Global Catalogue of Microorganisms (GCM) 10K type strain sequencing project: providing services to taxonomists for standard genome sequencing and annotation.</title>
        <authorList>
            <consortium name="The Broad Institute Genomics Platform"/>
            <consortium name="The Broad Institute Genome Sequencing Center for Infectious Disease"/>
            <person name="Wu L."/>
            <person name="Ma J."/>
        </authorList>
    </citation>
    <scope>NUCLEOTIDE SEQUENCE [LARGE SCALE GENOMIC DNA]</scope>
    <source>
        <strain evidence="3">JCM 17326</strain>
    </source>
</reference>
<dbReference type="SUPFAM" id="SSF109854">
    <property type="entry name" value="DinB/YfiT-like putative metalloenzymes"/>
    <property type="match status" value="1"/>
</dbReference>
<dbReference type="Pfam" id="PF11716">
    <property type="entry name" value="MDMPI_N"/>
    <property type="match status" value="1"/>
</dbReference>
<dbReference type="InterPro" id="IPR024344">
    <property type="entry name" value="MDMPI_metal-binding"/>
</dbReference>
<sequence>MAEDLLRDFDPFDIFDTEAARLDRFFSGLDEAGWQRPSRCAGWSVRDVLGHLAGEELYNHACLDGTVHELLDRLAAEGVTGFNDFNEWSVRERRDRPVEEVLEEWRTQNGETRRRMRALGRDGTLDTMAGPYPVGLQAFHYDSEYATHGDDVGAPVAEDEADDRTLWRVVVGRFVLAEQEAKVQVEQTAEQVWVAVDGVSAALSYPEFVEATVGRLPDSHGLDPRIVSALRCLA</sequence>
<proteinExistence type="predicted"/>
<gene>
    <name evidence="2" type="ORF">GCM10022419_113730</name>
</gene>
<dbReference type="InterPro" id="IPR017517">
    <property type="entry name" value="Maleyloyr_isom"/>
</dbReference>
<evidence type="ECO:0000259" key="1">
    <source>
        <dbReference type="Pfam" id="PF11716"/>
    </source>
</evidence>
<organism evidence="2 3">
    <name type="scientific">Nonomuraea rosea</name>
    <dbReference type="NCBI Taxonomy" id="638574"/>
    <lineage>
        <taxon>Bacteria</taxon>
        <taxon>Bacillati</taxon>
        <taxon>Actinomycetota</taxon>
        <taxon>Actinomycetes</taxon>
        <taxon>Streptosporangiales</taxon>
        <taxon>Streptosporangiaceae</taxon>
        <taxon>Nonomuraea</taxon>
    </lineage>
</organism>
<protein>
    <recommendedName>
        <fullName evidence="1">Mycothiol-dependent maleylpyruvate isomerase metal-binding domain-containing protein</fullName>
    </recommendedName>
</protein>
<dbReference type="InterPro" id="IPR034660">
    <property type="entry name" value="DinB/YfiT-like"/>
</dbReference>